<dbReference type="Proteomes" id="UP001151516">
    <property type="component" value="Unassembled WGS sequence"/>
</dbReference>
<comment type="catalytic activity">
    <reaction evidence="11">
        <text>5-phospho-beta-D-ribosylamine + glycine + ATP = N(1)-(5-phospho-beta-D-ribosyl)glycinamide + ADP + phosphate + H(+)</text>
        <dbReference type="Rhea" id="RHEA:17453"/>
        <dbReference type="ChEBI" id="CHEBI:15378"/>
        <dbReference type="ChEBI" id="CHEBI:30616"/>
        <dbReference type="ChEBI" id="CHEBI:43474"/>
        <dbReference type="ChEBI" id="CHEBI:57305"/>
        <dbReference type="ChEBI" id="CHEBI:58681"/>
        <dbReference type="ChEBI" id="CHEBI:143788"/>
        <dbReference type="ChEBI" id="CHEBI:456216"/>
        <dbReference type="EC" id="6.3.4.13"/>
    </reaction>
</comment>
<dbReference type="GO" id="GO:0005524">
    <property type="term" value="F:ATP binding"/>
    <property type="evidence" value="ECO:0007669"/>
    <property type="project" value="UniProtKB-UniRule"/>
</dbReference>
<dbReference type="InterPro" id="IPR036921">
    <property type="entry name" value="PurM-like_N_sf"/>
</dbReference>
<dbReference type="HAMAP" id="MF_00138">
    <property type="entry name" value="GARS"/>
    <property type="match status" value="1"/>
</dbReference>
<dbReference type="Pfam" id="PF02844">
    <property type="entry name" value="GARS_N"/>
    <property type="match status" value="1"/>
</dbReference>
<dbReference type="InterPro" id="IPR002937">
    <property type="entry name" value="Amino_oxidase"/>
</dbReference>
<dbReference type="InterPro" id="IPR016185">
    <property type="entry name" value="PreATP-grasp_dom_sf"/>
</dbReference>
<evidence type="ECO:0000259" key="15">
    <source>
        <dbReference type="PROSITE" id="PS50975"/>
    </source>
</evidence>
<evidence type="ECO:0000256" key="12">
    <source>
        <dbReference type="ARBA" id="ARBA00049057"/>
    </source>
</evidence>
<evidence type="ECO:0000256" key="10">
    <source>
        <dbReference type="ARBA" id="ARBA00029444"/>
    </source>
</evidence>
<dbReference type="SUPFAM" id="SSF51905">
    <property type="entry name" value="FAD/NAD(P)-binding domain"/>
    <property type="match status" value="1"/>
</dbReference>
<keyword evidence="5 13" id="KW-0547">Nucleotide-binding</keyword>
<dbReference type="InterPro" id="IPR011054">
    <property type="entry name" value="Rudment_hybrid_motif"/>
</dbReference>
<dbReference type="Pfam" id="PF00586">
    <property type="entry name" value="AIRS"/>
    <property type="match status" value="1"/>
</dbReference>
<evidence type="ECO:0000256" key="14">
    <source>
        <dbReference type="SAM" id="Phobius"/>
    </source>
</evidence>
<dbReference type="Gene3D" id="3.30.1490.20">
    <property type="entry name" value="ATP-grasp fold, A domain"/>
    <property type="match status" value="1"/>
</dbReference>
<keyword evidence="4" id="KW-0479">Metal-binding</keyword>
<dbReference type="PANTHER" id="PTHR10520:SF12">
    <property type="entry name" value="TRIFUNCTIONAL PURINE BIOSYNTHETIC PROTEIN ADENOSINE-3"/>
    <property type="match status" value="1"/>
</dbReference>
<evidence type="ECO:0000256" key="3">
    <source>
        <dbReference type="ARBA" id="ARBA00022598"/>
    </source>
</evidence>
<evidence type="ECO:0000256" key="7">
    <source>
        <dbReference type="ARBA" id="ARBA00022840"/>
    </source>
</evidence>
<evidence type="ECO:0000256" key="4">
    <source>
        <dbReference type="ARBA" id="ARBA00022723"/>
    </source>
</evidence>
<dbReference type="PROSITE" id="PS50975">
    <property type="entry name" value="ATP_GRASP"/>
    <property type="match status" value="1"/>
</dbReference>
<dbReference type="PROSITE" id="PS00184">
    <property type="entry name" value="GARS"/>
    <property type="match status" value="1"/>
</dbReference>
<evidence type="ECO:0000256" key="11">
    <source>
        <dbReference type="ARBA" id="ARBA00047843"/>
    </source>
</evidence>
<sequence>MCDSELKVLVLGGGGREHALAWGLAKSARVSKVFVAPGNGGTAAAGGKISNVAIGHSISDFPALVEFAQSQNIGLVVPGPEQPLVDGVADAFKRVGIATFGPSAKAARMEGSKAFSKDFMKKHGIPTAAYGNFTDFEQACAYVRDAKFDVVIKASGLAGGKGVLLPRTKDEALAALRTVMVEGAFGEAGSEVVVEEFLSGQEISVLAVSDGYTVRAFPAAQDHKRAFDNDEGGNTGGMGAYAPAPVATAELLAQVQRTVLQATVDGMRRDGFPFVGCLFTGFMLTADGPKVLEYNCRFGDPETEAVLALLDYDKCDLAEVLLAASEGRLDSVPLEFASGRSAATVIMAAEGYPGAYAKGRAIAFGNAADSALVFHSGTAQDGAQTVTTGGRVLAVTGVGSTLGEALQRAYSGVGAVSFEGAHWRTDIGARAAKLSSDKGGLTYADAGVDIDAGNRLVDLIKPIVKATRRAGTDSDIGGFGGLFDLRATGFRDPVLVAATDGVGTKLKIAHDMNIHGSVGVDLVAMQVNDIIVQGAEPLFFLDYYACGHLDVEAARDFVQGVAQGCVEAGYMETSEKPKHVAVVGSGLAGLSVAYFLRQSGHTVDLFERGASAGMDLASVDVDGHRVDVPFRVFTPDYYPCLSSLYTHLGIDTAAADYSLAFTRPDGSTLWSYTNLSLGDFQVPIPDSVSGERLAIVRDWTRLLFASACAVRTPHLLRPHGPLDKPMGRYLEENNYGEVFISGVLLPFLGSVFTCSVGAAASYPSNAVLHFVAKAAFGSRLRKARGGVSEVCRRLLIDQENVHFNSSVARITHDLCVVLEDGSEQQFDAVVVATPADTAACLIADVAPTFAQALSLIEYEDACVVTHRDSAVMPTKAETWRGVNIMGCSTGCGRAMASHWLNYVEATSTGRAFASPLFQTVDPRPQISADHVAAAAGFHRSLLSVESQHTVNDIHRMQGQGRVWVVGAYAAPGVPLLEGCVRSAADVAVGLGSALPFAMPKLERRRRNASRYEVGLAPGMVRGEAVHAFYELDAAGTFDFKRPSIASIRGLGVGKWICAWTAWLTFIVILPALAALLAATSSLLTMLLGARAAHRLQMAILDIFLYALCTLSLAIRKVYIY</sequence>
<organism evidence="16 17">
    <name type="scientific">Coemansia spiralis</name>
    <dbReference type="NCBI Taxonomy" id="417178"/>
    <lineage>
        <taxon>Eukaryota</taxon>
        <taxon>Fungi</taxon>
        <taxon>Fungi incertae sedis</taxon>
        <taxon>Zoopagomycota</taxon>
        <taxon>Kickxellomycotina</taxon>
        <taxon>Kickxellomycetes</taxon>
        <taxon>Kickxellales</taxon>
        <taxon>Kickxellaceae</taxon>
        <taxon>Coemansia</taxon>
    </lineage>
</organism>
<feature type="transmembrane region" description="Helical" evidence="14">
    <location>
        <begin position="1098"/>
        <end position="1118"/>
    </location>
</feature>
<evidence type="ECO:0000256" key="5">
    <source>
        <dbReference type="ARBA" id="ARBA00022741"/>
    </source>
</evidence>
<dbReference type="EMBL" id="JANBTX010000015">
    <property type="protein sequence ID" value="KAJ2690148.1"/>
    <property type="molecule type" value="Genomic_DNA"/>
</dbReference>
<dbReference type="InterPro" id="IPR020560">
    <property type="entry name" value="PRibGlycinamide_synth_C-dom"/>
</dbReference>
<dbReference type="InterPro" id="IPR011761">
    <property type="entry name" value="ATP-grasp"/>
</dbReference>
<evidence type="ECO:0000256" key="13">
    <source>
        <dbReference type="PROSITE-ProRule" id="PRU00409"/>
    </source>
</evidence>
<dbReference type="InterPro" id="IPR020561">
    <property type="entry name" value="PRibGlycinamid_synth_ATP-grasp"/>
</dbReference>
<dbReference type="AlphaFoldDB" id="A0A9W8L4X2"/>
<dbReference type="FunFam" id="3.90.600.10:FF:000001">
    <property type="entry name" value="Trifunctional purine biosynthetic protein adenosine-3"/>
    <property type="match status" value="1"/>
</dbReference>
<dbReference type="EC" id="6.3.4.13" evidence="2"/>
<feature type="transmembrane region" description="Helical" evidence="14">
    <location>
        <begin position="1059"/>
        <end position="1086"/>
    </location>
</feature>
<dbReference type="FunFam" id="3.30.1490.20:FF:000006">
    <property type="entry name" value="phosphoribosylamine--glycine ligase, chloroplastic-like"/>
    <property type="match status" value="1"/>
</dbReference>
<dbReference type="FunFam" id="3.40.50.20:FF:000006">
    <property type="entry name" value="Phosphoribosylamine--glycine ligase, chloroplastic"/>
    <property type="match status" value="1"/>
</dbReference>
<dbReference type="NCBIfam" id="TIGR00877">
    <property type="entry name" value="purD"/>
    <property type="match status" value="1"/>
</dbReference>
<comment type="catalytic activity">
    <reaction evidence="12">
        <text>2-formamido-N(1)-(5-O-phospho-beta-D-ribosyl)acetamidine + ATP = 5-amino-1-(5-phospho-beta-D-ribosyl)imidazole + ADP + phosphate + H(+)</text>
        <dbReference type="Rhea" id="RHEA:23032"/>
        <dbReference type="ChEBI" id="CHEBI:15378"/>
        <dbReference type="ChEBI" id="CHEBI:30616"/>
        <dbReference type="ChEBI" id="CHEBI:43474"/>
        <dbReference type="ChEBI" id="CHEBI:137981"/>
        <dbReference type="ChEBI" id="CHEBI:147287"/>
        <dbReference type="ChEBI" id="CHEBI:456216"/>
        <dbReference type="EC" id="6.3.3.1"/>
    </reaction>
</comment>
<dbReference type="Gene3D" id="3.30.1330.10">
    <property type="entry name" value="PurM-like, N-terminal domain"/>
    <property type="match status" value="1"/>
</dbReference>
<dbReference type="SMART" id="SM01209">
    <property type="entry name" value="GARS_A"/>
    <property type="match status" value="1"/>
</dbReference>
<dbReference type="GO" id="GO:0005829">
    <property type="term" value="C:cytosol"/>
    <property type="evidence" value="ECO:0007669"/>
    <property type="project" value="TreeGrafter"/>
</dbReference>
<comment type="similarity">
    <text evidence="10">In the C-terminal section; belongs to the AIR synthase family.</text>
</comment>
<dbReference type="InterPro" id="IPR004733">
    <property type="entry name" value="PurM_cligase"/>
</dbReference>
<reference evidence="16" key="1">
    <citation type="submission" date="2022-07" db="EMBL/GenBank/DDBJ databases">
        <title>Phylogenomic reconstructions and comparative analyses of Kickxellomycotina fungi.</title>
        <authorList>
            <person name="Reynolds N.K."/>
            <person name="Stajich J.E."/>
            <person name="Barry K."/>
            <person name="Grigoriev I.V."/>
            <person name="Crous P."/>
            <person name="Smith M.E."/>
        </authorList>
    </citation>
    <scope>NUCLEOTIDE SEQUENCE</scope>
    <source>
        <strain evidence="16">CBS 109367</strain>
    </source>
</reference>
<evidence type="ECO:0000313" key="16">
    <source>
        <dbReference type="EMBL" id="KAJ2690148.1"/>
    </source>
</evidence>
<gene>
    <name evidence="16" type="ORF">IWW39_000958</name>
</gene>
<evidence type="ECO:0000256" key="1">
    <source>
        <dbReference type="ARBA" id="ARBA00005174"/>
    </source>
</evidence>
<dbReference type="SUPFAM" id="SSF56059">
    <property type="entry name" value="Glutathione synthetase ATP-binding domain-like"/>
    <property type="match status" value="1"/>
</dbReference>
<keyword evidence="14" id="KW-0812">Transmembrane</keyword>
<dbReference type="InterPro" id="IPR036188">
    <property type="entry name" value="FAD/NAD-bd_sf"/>
</dbReference>
<evidence type="ECO:0000256" key="8">
    <source>
        <dbReference type="ARBA" id="ARBA00023211"/>
    </source>
</evidence>
<dbReference type="GO" id="GO:0006189">
    <property type="term" value="P:'de novo' IMP biosynthetic process"/>
    <property type="evidence" value="ECO:0007669"/>
    <property type="project" value="InterPro"/>
</dbReference>
<keyword evidence="14" id="KW-1133">Transmembrane helix</keyword>
<keyword evidence="7 13" id="KW-0067">ATP-binding</keyword>
<dbReference type="InterPro" id="IPR013815">
    <property type="entry name" value="ATP_grasp_subdomain_1"/>
</dbReference>
<comment type="caution">
    <text evidence="16">The sequence shown here is derived from an EMBL/GenBank/DDBJ whole genome shotgun (WGS) entry which is preliminary data.</text>
</comment>
<dbReference type="GO" id="GO:0046084">
    <property type="term" value="P:adenine biosynthetic process"/>
    <property type="evidence" value="ECO:0007669"/>
    <property type="project" value="TreeGrafter"/>
</dbReference>
<dbReference type="Gene3D" id="3.90.600.10">
    <property type="entry name" value="Phosphoribosylglycinamide synthetase, C-terminal domain"/>
    <property type="match status" value="1"/>
</dbReference>
<keyword evidence="3" id="KW-0436">Ligase</keyword>
<dbReference type="Pfam" id="PF01071">
    <property type="entry name" value="GARS_A"/>
    <property type="match status" value="1"/>
</dbReference>
<dbReference type="Pfam" id="PF01593">
    <property type="entry name" value="Amino_oxidase"/>
    <property type="match status" value="1"/>
</dbReference>
<keyword evidence="14" id="KW-0472">Membrane</keyword>
<dbReference type="InterPro" id="IPR000115">
    <property type="entry name" value="PRibGlycinamide_synth"/>
</dbReference>
<evidence type="ECO:0000256" key="2">
    <source>
        <dbReference type="ARBA" id="ARBA00013255"/>
    </source>
</evidence>
<keyword evidence="17" id="KW-1185">Reference proteome</keyword>
<name>A0A9W8L4X2_9FUNG</name>
<dbReference type="InterPro" id="IPR020559">
    <property type="entry name" value="PRibGlycinamide_synth_CS"/>
</dbReference>
<keyword evidence="6" id="KW-0658">Purine biosynthesis</keyword>
<keyword evidence="8" id="KW-0464">Manganese</keyword>
<dbReference type="FunFam" id="3.30.470.20:FF:000018">
    <property type="entry name" value="Trifunctional purine biosynthetic protein adenosine-3"/>
    <property type="match status" value="1"/>
</dbReference>
<evidence type="ECO:0000313" key="17">
    <source>
        <dbReference type="Proteomes" id="UP001151516"/>
    </source>
</evidence>
<dbReference type="InterPro" id="IPR016188">
    <property type="entry name" value="PurM-like_N"/>
</dbReference>
<dbReference type="Pfam" id="PF02843">
    <property type="entry name" value="GARS_C"/>
    <property type="match status" value="1"/>
</dbReference>
<proteinExistence type="inferred from homology"/>
<evidence type="ECO:0000256" key="9">
    <source>
        <dbReference type="ARBA" id="ARBA00029388"/>
    </source>
</evidence>
<feature type="domain" description="ATP-grasp" evidence="15">
    <location>
        <begin position="117"/>
        <end position="326"/>
    </location>
</feature>
<dbReference type="SMART" id="SM01210">
    <property type="entry name" value="GARS_C"/>
    <property type="match status" value="1"/>
</dbReference>
<dbReference type="Gene3D" id="3.40.50.20">
    <property type="match status" value="1"/>
</dbReference>
<evidence type="ECO:0000256" key="6">
    <source>
        <dbReference type="ARBA" id="ARBA00022755"/>
    </source>
</evidence>
<dbReference type="GO" id="GO:0004641">
    <property type="term" value="F:phosphoribosylformylglycinamidine cyclo-ligase activity"/>
    <property type="evidence" value="ECO:0007669"/>
    <property type="project" value="UniProtKB-EC"/>
</dbReference>
<dbReference type="SUPFAM" id="SSF51246">
    <property type="entry name" value="Rudiment single hybrid motif"/>
    <property type="match status" value="1"/>
</dbReference>
<dbReference type="SUPFAM" id="SSF52440">
    <property type="entry name" value="PreATP-grasp domain"/>
    <property type="match status" value="1"/>
</dbReference>
<dbReference type="Gene3D" id="3.30.470.20">
    <property type="entry name" value="ATP-grasp fold, B domain"/>
    <property type="match status" value="1"/>
</dbReference>
<dbReference type="PANTHER" id="PTHR10520">
    <property type="entry name" value="TRIFUNCTIONAL PURINE BIOSYNTHETIC PROTEIN ADENOSINE-3-RELATED"/>
    <property type="match status" value="1"/>
</dbReference>
<accession>A0A9W8L4X2</accession>
<comment type="pathway">
    <text evidence="1">Purine metabolism; IMP biosynthesis via de novo pathway; N(1)-(5-phospho-D-ribosyl)glycinamide from 5-phospho-alpha-D-ribose 1-diphosphate: step 2/2.</text>
</comment>
<dbReference type="GO" id="GO:0046872">
    <property type="term" value="F:metal ion binding"/>
    <property type="evidence" value="ECO:0007669"/>
    <property type="project" value="UniProtKB-KW"/>
</dbReference>
<dbReference type="GO" id="GO:0004637">
    <property type="term" value="F:phosphoribosylamine-glycine ligase activity"/>
    <property type="evidence" value="ECO:0007669"/>
    <property type="project" value="UniProtKB-EC"/>
</dbReference>
<dbReference type="GO" id="GO:0016491">
    <property type="term" value="F:oxidoreductase activity"/>
    <property type="evidence" value="ECO:0007669"/>
    <property type="project" value="InterPro"/>
</dbReference>
<dbReference type="InterPro" id="IPR020562">
    <property type="entry name" value="PRibGlycinamide_synth_N"/>
</dbReference>
<dbReference type="SUPFAM" id="SSF55326">
    <property type="entry name" value="PurM N-terminal domain-like"/>
    <property type="match status" value="1"/>
</dbReference>
<dbReference type="OrthoDB" id="2018833at2759"/>
<comment type="function">
    <text evidence="9">Catalyzes the second and fifth step in the 'de novo' purine biosynthesis pathway; contains phosphoribosylamine--glycine ligase (GARS) and phosphoribosylformylglycinamidine cyclo-ligase (AIRS) activities.</text>
</comment>
<dbReference type="InterPro" id="IPR037123">
    <property type="entry name" value="PRibGlycinamide_synth_C_sf"/>
</dbReference>
<protein>
    <recommendedName>
        <fullName evidence="2">phosphoribosylamine--glycine ligase</fullName>
        <ecNumber evidence="2">6.3.4.13</ecNumber>
    </recommendedName>
</protein>